<dbReference type="EMBL" id="CAVLGL010000024">
    <property type="protein sequence ID" value="CAK1580884.1"/>
    <property type="molecule type" value="Genomic_DNA"/>
</dbReference>
<dbReference type="Gene3D" id="3.40.50.11660">
    <property type="entry name" value="Glycosyl transferase family 10, C-terminal domain"/>
    <property type="match status" value="1"/>
</dbReference>
<dbReference type="Pfam" id="PF00852">
    <property type="entry name" value="Glyco_transf_10"/>
    <property type="match status" value="1"/>
</dbReference>
<keyword evidence="8" id="KW-1133">Transmembrane helix</keyword>
<keyword evidence="16" id="KW-1185">Reference proteome</keyword>
<dbReference type="EC" id="2.4.1.-" evidence="12"/>
<dbReference type="PANTHER" id="PTHR48438:SF1">
    <property type="entry name" value="ALPHA-(1,3)-FUCOSYLTRANSFERASE C-RELATED"/>
    <property type="match status" value="1"/>
</dbReference>
<keyword evidence="9 12" id="KW-0333">Golgi apparatus</keyword>
<keyword evidence="11" id="KW-0325">Glycoprotein</keyword>
<comment type="subcellular location">
    <subcellularLocation>
        <location evidence="1 12">Golgi apparatus</location>
        <location evidence="1 12">Golgi stack membrane</location>
        <topology evidence="1 12">Single-pass type II membrane protein</topology>
    </subcellularLocation>
</comment>
<feature type="domain" description="Fucosyltransferase C-terminal" evidence="13">
    <location>
        <begin position="177"/>
        <end position="336"/>
    </location>
</feature>
<dbReference type="PANTHER" id="PTHR48438">
    <property type="entry name" value="ALPHA-(1,3)-FUCOSYLTRANSFERASE C-RELATED"/>
    <property type="match status" value="1"/>
</dbReference>
<keyword evidence="6 12" id="KW-0812">Transmembrane</keyword>
<evidence type="ECO:0000256" key="3">
    <source>
        <dbReference type="ARBA" id="ARBA00008919"/>
    </source>
</evidence>
<evidence type="ECO:0000256" key="1">
    <source>
        <dbReference type="ARBA" id="ARBA00004447"/>
    </source>
</evidence>
<dbReference type="InterPro" id="IPR055270">
    <property type="entry name" value="Glyco_tran_10_C"/>
</dbReference>
<dbReference type="Proteomes" id="UP001314205">
    <property type="component" value="Unassembled WGS sequence"/>
</dbReference>
<reference evidence="15 16" key="1">
    <citation type="submission" date="2023-11" db="EMBL/GenBank/DDBJ databases">
        <authorList>
            <person name="Hedman E."/>
            <person name="Englund M."/>
            <person name="Stromberg M."/>
            <person name="Nyberg Akerstrom W."/>
            <person name="Nylinder S."/>
            <person name="Jareborg N."/>
            <person name="Kallberg Y."/>
            <person name="Kronander E."/>
        </authorList>
    </citation>
    <scope>NUCLEOTIDE SEQUENCE [LARGE SCALE GENOMIC DNA]</scope>
</reference>
<accession>A0AAV1KG99</accession>
<keyword evidence="5 12" id="KW-0808">Transferase</keyword>
<evidence type="ECO:0000256" key="10">
    <source>
        <dbReference type="ARBA" id="ARBA00023136"/>
    </source>
</evidence>
<evidence type="ECO:0000313" key="16">
    <source>
        <dbReference type="Proteomes" id="UP001314205"/>
    </source>
</evidence>
<comment type="caution">
    <text evidence="15">The sequence shown here is derived from an EMBL/GenBank/DDBJ whole genome shotgun (WGS) entry which is preliminary data.</text>
</comment>
<evidence type="ECO:0000256" key="7">
    <source>
        <dbReference type="ARBA" id="ARBA00022968"/>
    </source>
</evidence>
<dbReference type="GO" id="GO:0008417">
    <property type="term" value="F:fucosyltransferase activity"/>
    <property type="evidence" value="ECO:0007669"/>
    <property type="project" value="InterPro"/>
</dbReference>
<dbReference type="GO" id="GO:0032580">
    <property type="term" value="C:Golgi cisterna membrane"/>
    <property type="evidence" value="ECO:0007669"/>
    <property type="project" value="UniProtKB-SubCell"/>
</dbReference>
<evidence type="ECO:0000256" key="2">
    <source>
        <dbReference type="ARBA" id="ARBA00004922"/>
    </source>
</evidence>
<feature type="domain" description="Fucosyltransferase N-terminal" evidence="14">
    <location>
        <begin position="38"/>
        <end position="141"/>
    </location>
</feature>
<evidence type="ECO:0000259" key="14">
    <source>
        <dbReference type="Pfam" id="PF17039"/>
    </source>
</evidence>
<comment type="pathway">
    <text evidence="2">Protein modification; protein glycosylation.</text>
</comment>
<dbReference type="AlphaFoldDB" id="A0AAV1KG99"/>
<evidence type="ECO:0000256" key="12">
    <source>
        <dbReference type="RuleBase" id="RU003832"/>
    </source>
</evidence>
<keyword evidence="7" id="KW-0735">Signal-anchor</keyword>
<protein>
    <recommendedName>
        <fullName evidence="12">Fucosyltransferase</fullName>
        <ecNumber evidence="12">2.4.1.-</ecNumber>
    </recommendedName>
</protein>
<organism evidence="15 16">
    <name type="scientific">Parnassius mnemosyne</name>
    <name type="common">clouded apollo</name>
    <dbReference type="NCBI Taxonomy" id="213953"/>
    <lineage>
        <taxon>Eukaryota</taxon>
        <taxon>Metazoa</taxon>
        <taxon>Ecdysozoa</taxon>
        <taxon>Arthropoda</taxon>
        <taxon>Hexapoda</taxon>
        <taxon>Insecta</taxon>
        <taxon>Pterygota</taxon>
        <taxon>Neoptera</taxon>
        <taxon>Endopterygota</taxon>
        <taxon>Lepidoptera</taxon>
        <taxon>Glossata</taxon>
        <taxon>Ditrysia</taxon>
        <taxon>Papilionoidea</taxon>
        <taxon>Papilionidae</taxon>
        <taxon>Parnassiinae</taxon>
        <taxon>Parnassini</taxon>
        <taxon>Parnassius</taxon>
        <taxon>Driopa</taxon>
    </lineage>
</organism>
<evidence type="ECO:0000256" key="5">
    <source>
        <dbReference type="ARBA" id="ARBA00022679"/>
    </source>
</evidence>
<evidence type="ECO:0000256" key="11">
    <source>
        <dbReference type="ARBA" id="ARBA00023180"/>
    </source>
</evidence>
<proteinExistence type="inferred from homology"/>
<keyword evidence="4 12" id="KW-0328">Glycosyltransferase</keyword>
<evidence type="ECO:0000256" key="4">
    <source>
        <dbReference type="ARBA" id="ARBA00022676"/>
    </source>
</evidence>
<evidence type="ECO:0000259" key="13">
    <source>
        <dbReference type="Pfam" id="PF00852"/>
    </source>
</evidence>
<keyword evidence="10" id="KW-0472">Membrane</keyword>
<dbReference type="Pfam" id="PF17039">
    <property type="entry name" value="Glyco_tran_10_N"/>
    <property type="match status" value="1"/>
</dbReference>
<comment type="similarity">
    <text evidence="3 12">Belongs to the glycosyltransferase 10 family.</text>
</comment>
<sequence>MGFHVWLVCKTLAVLDDVSTIIVLKHDKRFIKPLPDKTIYILNWDKNFDTQKNLFDRCSVRNCMITKDRHYFGEDYSNFDALLFTESFLGSSYKPQNGSRALRIFVSTLPPHNKITCDKYYDNFFNMTFTYRLNSDIVLKYFVVRNFTGHIVAPNLAPVWNVSPNSVNTDIQSIMRRKVRAVVYMNCNSNYDSWKRTYLTKLENNLSRYSLKIDTYNCSGCGYGDCNSIFRDYYFYIIFENYFAEDYMTKKLLYAYDNYVVPIIYGGANYSRFLPPHSYIDAYETKPSDIAAEIQRSLYSFTDYEKYFKWRNVYTIENHHPFCDLCDVLNRRKSRTTPAKKDFREWWNGKDGMKLCSLQQFKNESQTDLKLTS</sequence>
<evidence type="ECO:0000256" key="8">
    <source>
        <dbReference type="ARBA" id="ARBA00022989"/>
    </source>
</evidence>
<evidence type="ECO:0000313" key="15">
    <source>
        <dbReference type="EMBL" id="CAK1580884.1"/>
    </source>
</evidence>
<evidence type="ECO:0000256" key="6">
    <source>
        <dbReference type="ARBA" id="ARBA00022692"/>
    </source>
</evidence>
<name>A0AAV1KG99_9NEOP</name>
<dbReference type="InterPro" id="IPR001503">
    <property type="entry name" value="Glyco_trans_10"/>
</dbReference>
<dbReference type="SUPFAM" id="SSF53756">
    <property type="entry name" value="UDP-Glycosyltransferase/glycogen phosphorylase"/>
    <property type="match status" value="1"/>
</dbReference>
<dbReference type="InterPro" id="IPR031481">
    <property type="entry name" value="Glyco_tran_10_N"/>
</dbReference>
<dbReference type="InterPro" id="IPR038577">
    <property type="entry name" value="GT10-like_C_sf"/>
</dbReference>
<gene>
    <name evidence="15" type="ORF">PARMNEM_LOCUS2620</name>
</gene>
<evidence type="ECO:0000256" key="9">
    <source>
        <dbReference type="ARBA" id="ARBA00023034"/>
    </source>
</evidence>